<name>A0ABV8R0G6_9MICC</name>
<protein>
    <submittedName>
        <fullName evidence="1">Uncharacterized protein</fullName>
    </submittedName>
</protein>
<evidence type="ECO:0000313" key="1">
    <source>
        <dbReference type="EMBL" id="MFC4265875.1"/>
    </source>
</evidence>
<proteinExistence type="predicted"/>
<sequence>MTEATPILTPAVARDTAVEAIVTRAALAPSLPTGEHNGLYASIMADLEEQLDSDPDGATP</sequence>
<dbReference type="RefSeq" id="WP_230068853.1">
    <property type="nucleotide sequence ID" value="NZ_BAABLL010000015.1"/>
</dbReference>
<reference evidence="2" key="1">
    <citation type="journal article" date="2019" name="Int. J. Syst. Evol. Microbiol.">
        <title>The Global Catalogue of Microorganisms (GCM) 10K type strain sequencing project: providing services to taxonomists for standard genome sequencing and annotation.</title>
        <authorList>
            <consortium name="The Broad Institute Genomics Platform"/>
            <consortium name="The Broad Institute Genome Sequencing Center for Infectious Disease"/>
            <person name="Wu L."/>
            <person name="Ma J."/>
        </authorList>
    </citation>
    <scope>NUCLEOTIDE SEQUENCE [LARGE SCALE GENOMIC DNA]</scope>
    <source>
        <strain evidence="2">CGMCC 1.10698</strain>
    </source>
</reference>
<comment type="caution">
    <text evidence="1">The sequence shown here is derived from an EMBL/GenBank/DDBJ whole genome shotgun (WGS) entry which is preliminary data.</text>
</comment>
<dbReference type="EMBL" id="JBHSCQ010000012">
    <property type="protein sequence ID" value="MFC4265875.1"/>
    <property type="molecule type" value="Genomic_DNA"/>
</dbReference>
<evidence type="ECO:0000313" key="2">
    <source>
        <dbReference type="Proteomes" id="UP001595773"/>
    </source>
</evidence>
<dbReference type="Proteomes" id="UP001595773">
    <property type="component" value="Unassembled WGS sequence"/>
</dbReference>
<accession>A0ABV8R0G6</accession>
<gene>
    <name evidence="1" type="ORF">ACFOW9_09715</name>
</gene>
<keyword evidence="2" id="KW-1185">Reference proteome</keyword>
<organism evidence="1 2">
    <name type="scientific">Arthrobacter cryoconiti</name>
    <dbReference type="NCBI Taxonomy" id="748907"/>
    <lineage>
        <taxon>Bacteria</taxon>
        <taxon>Bacillati</taxon>
        <taxon>Actinomycetota</taxon>
        <taxon>Actinomycetes</taxon>
        <taxon>Micrococcales</taxon>
        <taxon>Micrococcaceae</taxon>
        <taxon>Arthrobacter</taxon>
    </lineage>
</organism>